<name>A0A9Q3JQW1_9BASI</name>
<sequence>NGVQGDDQRVEKERKTEAKKIFEDIGEDLFQRPLAEIRPILQHFQDVLTGKVPFNQIPKSQKDDQYYEDPL</sequence>
<gene>
    <name evidence="1" type="ORF">O181_107660</name>
</gene>
<proteinExistence type="predicted"/>
<dbReference type="EMBL" id="AVOT02081712">
    <property type="protein sequence ID" value="MBW0567945.1"/>
    <property type="molecule type" value="Genomic_DNA"/>
</dbReference>
<reference evidence="1" key="1">
    <citation type="submission" date="2021-03" db="EMBL/GenBank/DDBJ databases">
        <title>Draft genome sequence of rust myrtle Austropuccinia psidii MF-1, a brazilian biotype.</title>
        <authorList>
            <person name="Quecine M.C."/>
            <person name="Pachon D.M.R."/>
            <person name="Bonatelli M.L."/>
            <person name="Correr F.H."/>
            <person name="Franceschini L.M."/>
            <person name="Leite T.F."/>
            <person name="Margarido G.R.A."/>
            <person name="Almeida C.A."/>
            <person name="Ferrarezi J.A."/>
            <person name="Labate C.A."/>
        </authorList>
    </citation>
    <scope>NUCLEOTIDE SEQUENCE</scope>
    <source>
        <strain evidence="1">MF-1</strain>
    </source>
</reference>
<evidence type="ECO:0000313" key="2">
    <source>
        <dbReference type="Proteomes" id="UP000765509"/>
    </source>
</evidence>
<accession>A0A9Q3JQW1</accession>
<organism evidence="1 2">
    <name type="scientific">Austropuccinia psidii MF-1</name>
    <dbReference type="NCBI Taxonomy" id="1389203"/>
    <lineage>
        <taxon>Eukaryota</taxon>
        <taxon>Fungi</taxon>
        <taxon>Dikarya</taxon>
        <taxon>Basidiomycota</taxon>
        <taxon>Pucciniomycotina</taxon>
        <taxon>Pucciniomycetes</taxon>
        <taxon>Pucciniales</taxon>
        <taxon>Sphaerophragmiaceae</taxon>
        <taxon>Austropuccinia</taxon>
    </lineage>
</organism>
<evidence type="ECO:0000313" key="1">
    <source>
        <dbReference type="EMBL" id="MBW0567945.1"/>
    </source>
</evidence>
<comment type="caution">
    <text evidence="1">The sequence shown here is derived from an EMBL/GenBank/DDBJ whole genome shotgun (WGS) entry which is preliminary data.</text>
</comment>
<dbReference type="Proteomes" id="UP000765509">
    <property type="component" value="Unassembled WGS sequence"/>
</dbReference>
<feature type="non-terminal residue" evidence="1">
    <location>
        <position position="1"/>
    </location>
</feature>
<dbReference type="AlphaFoldDB" id="A0A9Q3JQW1"/>
<protein>
    <submittedName>
        <fullName evidence="1">Uncharacterized protein</fullName>
    </submittedName>
</protein>
<keyword evidence="2" id="KW-1185">Reference proteome</keyword>
<dbReference type="OrthoDB" id="1421156at2759"/>